<feature type="domain" description="Transposase IS701-like DDE" evidence="1">
    <location>
        <begin position="20"/>
        <end position="103"/>
    </location>
</feature>
<evidence type="ECO:0000313" key="2">
    <source>
        <dbReference type="EMBL" id="MFF3340408.1"/>
    </source>
</evidence>
<sequence length="103" mass="11936">MRLGEVERLRGELSEFVADVFASLPRRDQRRWGGCYLRGLMLDGRRKSIQPMAERLPDGNMQALQQFVNQSPWDPLPVRRRIAERLSEAIAPEVWVVDDVSFP</sequence>
<dbReference type="EMBL" id="JBIAPK010000004">
    <property type="protein sequence ID" value="MFF3340408.1"/>
    <property type="molecule type" value="Genomic_DNA"/>
</dbReference>
<protein>
    <submittedName>
        <fullName evidence="2">Transposase</fullName>
    </submittedName>
</protein>
<feature type="non-terminal residue" evidence="2">
    <location>
        <position position="103"/>
    </location>
</feature>
<dbReference type="RefSeq" id="WP_387896040.1">
    <property type="nucleotide sequence ID" value="NZ_JBIAPK010000004.1"/>
</dbReference>
<dbReference type="InterPro" id="IPR038721">
    <property type="entry name" value="IS701-like_DDE_dom"/>
</dbReference>
<dbReference type="PANTHER" id="PTHR33627:SF1">
    <property type="entry name" value="TRANSPOSASE"/>
    <property type="match status" value="1"/>
</dbReference>
<proteinExistence type="predicted"/>
<name>A0ABW6RFU9_9ACTN</name>
<gene>
    <name evidence="2" type="ORF">ACFYWW_16980</name>
</gene>
<comment type="caution">
    <text evidence="2">The sequence shown here is derived from an EMBL/GenBank/DDBJ whole genome shotgun (WGS) entry which is preliminary data.</text>
</comment>
<reference evidence="2 3" key="1">
    <citation type="submission" date="2024-10" db="EMBL/GenBank/DDBJ databases">
        <title>The Natural Products Discovery Center: Release of the First 8490 Sequenced Strains for Exploring Actinobacteria Biosynthetic Diversity.</title>
        <authorList>
            <person name="Kalkreuter E."/>
            <person name="Kautsar S.A."/>
            <person name="Yang D."/>
            <person name="Bader C.D."/>
            <person name="Teijaro C.N."/>
            <person name="Fluegel L."/>
            <person name="Davis C.M."/>
            <person name="Simpson J.R."/>
            <person name="Lauterbach L."/>
            <person name="Steele A.D."/>
            <person name="Gui C."/>
            <person name="Meng S."/>
            <person name="Li G."/>
            <person name="Viehrig K."/>
            <person name="Ye F."/>
            <person name="Su P."/>
            <person name="Kiefer A.F."/>
            <person name="Nichols A."/>
            <person name="Cepeda A.J."/>
            <person name="Yan W."/>
            <person name="Fan B."/>
            <person name="Jiang Y."/>
            <person name="Adhikari A."/>
            <person name="Zheng C.-J."/>
            <person name="Schuster L."/>
            <person name="Cowan T.M."/>
            <person name="Smanski M.J."/>
            <person name="Chevrette M.G."/>
            <person name="De Carvalho L.P.S."/>
            <person name="Shen B."/>
        </authorList>
    </citation>
    <scope>NUCLEOTIDE SEQUENCE [LARGE SCALE GENOMIC DNA]</scope>
    <source>
        <strain evidence="2 3">NPDC003029</strain>
    </source>
</reference>
<dbReference type="PANTHER" id="PTHR33627">
    <property type="entry name" value="TRANSPOSASE"/>
    <property type="match status" value="1"/>
</dbReference>
<evidence type="ECO:0000313" key="3">
    <source>
        <dbReference type="Proteomes" id="UP001601976"/>
    </source>
</evidence>
<accession>A0ABW6RFU9</accession>
<dbReference type="InterPro" id="IPR039365">
    <property type="entry name" value="IS701-like"/>
</dbReference>
<dbReference type="Proteomes" id="UP001601976">
    <property type="component" value="Unassembled WGS sequence"/>
</dbReference>
<keyword evidence="3" id="KW-1185">Reference proteome</keyword>
<dbReference type="Pfam" id="PF13546">
    <property type="entry name" value="DDE_5"/>
    <property type="match status" value="1"/>
</dbReference>
<evidence type="ECO:0000259" key="1">
    <source>
        <dbReference type="Pfam" id="PF13546"/>
    </source>
</evidence>
<organism evidence="2 3">
    <name type="scientific">Streptomyces flavidovirens</name>
    <dbReference type="NCBI Taxonomy" id="67298"/>
    <lineage>
        <taxon>Bacteria</taxon>
        <taxon>Bacillati</taxon>
        <taxon>Actinomycetota</taxon>
        <taxon>Actinomycetes</taxon>
        <taxon>Kitasatosporales</taxon>
        <taxon>Streptomycetaceae</taxon>
        <taxon>Streptomyces</taxon>
    </lineage>
</organism>